<reference evidence="1 2" key="1">
    <citation type="submission" date="2020-07" db="EMBL/GenBank/DDBJ databases">
        <title>Complete genome sequence of Klebsiella pneumoniae phage Miami.</title>
        <authorList>
            <person name="Mora D.A."/>
            <person name="Lessor L."/>
            <person name="Gill J."/>
            <person name="Liu M."/>
        </authorList>
    </citation>
    <scope>NUCLEOTIDE SEQUENCE [LARGE SCALE GENOMIC DNA]</scope>
</reference>
<protein>
    <submittedName>
        <fullName evidence="1">O-spanin</fullName>
    </submittedName>
</protein>
<evidence type="ECO:0000313" key="2">
    <source>
        <dbReference type="Proteomes" id="UP000662782"/>
    </source>
</evidence>
<dbReference type="EMBL" id="MT701590">
    <property type="protein sequence ID" value="QPB09146.1"/>
    <property type="molecule type" value="Genomic_DNA"/>
</dbReference>
<evidence type="ECO:0000313" key="1">
    <source>
        <dbReference type="EMBL" id="QPB09146.1"/>
    </source>
</evidence>
<dbReference type="Proteomes" id="UP000662782">
    <property type="component" value="Segment"/>
</dbReference>
<proteinExistence type="predicted"/>
<gene>
    <name evidence="1" type="ORF">CPT_Miami_051</name>
</gene>
<name>A0A873WI49_9CAUD</name>
<accession>A0A873WI49</accession>
<sequence>MKKRIMKCLAVTALMILVTGCSHKTTVSEANTKLQVEAQAAQVSSMGINLQQLKEAAHTVPKELVSDNPVEPISQLIVLDEWLKANDCLDQNTDYVRCYKLTRLKLITTTRDLDNANDLVYASQVAIKGLLGNIDQIVDQASGTVNVFDPKFLMTKAKAATKSVVTKVTSSTTTEQK</sequence>
<dbReference type="PROSITE" id="PS51257">
    <property type="entry name" value="PROKAR_LIPOPROTEIN"/>
    <property type="match status" value="1"/>
</dbReference>
<keyword evidence="2" id="KW-1185">Reference proteome</keyword>
<organism evidence="1 2">
    <name type="scientific">Klebsiella phage Miami</name>
    <dbReference type="NCBI Taxonomy" id="2767581"/>
    <lineage>
        <taxon>Viruses</taxon>
        <taxon>Duplodnaviria</taxon>
        <taxon>Heunggongvirae</taxon>
        <taxon>Uroviricota</taxon>
        <taxon>Caudoviricetes</taxon>
        <taxon>Chimalliviridae</taxon>
        <taxon>Miamivirus</taxon>
        <taxon>Miamivirus miami</taxon>
    </lineage>
</organism>